<feature type="transmembrane region" description="Helical" evidence="8">
    <location>
        <begin position="139"/>
        <end position="161"/>
    </location>
</feature>
<dbReference type="Proteomes" id="UP000663856">
    <property type="component" value="Unassembled WGS sequence"/>
</dbReference>
<dbReference type="GO" id="GO:0005886">
    <property type="term" value="C:plasma membrane"/>
    <property type="evidence" value="ECO:0007669"/>
    <property type="project" value="TreeGrafter"/>
</dbReference>
<dbReference type="EMBL" id="CAJOBI010001261">
    <property type="protein sequence ID" value="CAF3872114.1"/>
    <property type="molecule type" value="Genomic_DNA"/>
</dbReference>
<dbReference type="OrthoDB" id="9990906at2759"/>
<evidence type="ECO:0000256" key="3">
    <source>
        <dbReference type="ARBA" id="ARBA00022989"/>
    </source>
</evidence>
<dbReference type="Proteomes" id="UP000663855">
    <property type="component" value="Unassembled WGS sequence"/>
</dbReference>
<comment type="subcellular location">
    <subcellularLocation>
        <location evidence="1">Membrane</location>
        <topology evidence="1">Multi-pass membrane protein</topology>
    </subcellularLocation>
</comment>
<gene>
    <name evidence="15" type="ORF">BYL167_LOCUS5372</name>
    <name evidence="10" type="ORF">CJN711_LOCUS18207</name>
    <name evidence="16" type="ORF">GIL414_LOCUS4807</name>
    <name evidence="11" type="ORF">KQP761_LOCUS33580</name>
    <name evidence="14" type="ORF">MBJ925_LOCUS33821</name>
    <name evidence="19" type="ORF">OVN521_LOCUS16986</name>
    <name evidence="17" type="ORF">SMN809_LOCUS5147</name>
    <name evidence="18" type="ORF">UXM345_LOCUS12630</name>
    <name evidence="12" type="ORF">WKI299_LOCUS8319</name>
    <name evidence="13" type="ORF">XDN619_LOCUS23932</name>
</gene>
<evidence type="ECO:0000313" key="21">
    <source>
        <dbReference type="Proteomes" id="UP000663887"/>
    </source>
</evidence>
<dbReference type="SUPFAM" id="SSF81321">
    <property type="entry name" value="Family A G protein-coupled receptor-like"/>
    <property type="match status" value="1"/>
</dbReference>
<keyword evidence="7" id="KW-0807">Transducer</keyword>
<evidence type="ECO:0000313" key="14">
    <source>
        <dbReference type="EMBL" id="CAF2171149.1"/>
    </source>
</evidence>
<evidence type="ECO:0000259" key="9">
    <source>
        <dbReference type="PROSITE" id="PS50262"/>
    </source>
</evidence>
<keyword evidence="4" id="KW-0297">G-protein coupled receptor</keyword>
<reference evidence="13" key="1">
    <citation type="submission" date="2021-02" db="EMBL/GenBank/DDBJ databases">
        <authorList>
            <person name="Nowell W R."/>
        </authorList>
    </citation>
    <scope>NUCLEOTIDE SEQUENCE</scope>
</reference>
<feature type="domain" description="G-protein coupled receptors family 1 profile" evidence="9">
    <location>
        <begin position="38"/>
        <end position="311"/>
    </location>
</feature>
<dbReference type="Proteomes" id="UP000681720">
    <property type="component" value="Unassembled WGS sequence"/>
</dbReference>
<evidence type="ECO:0000313" key="18">
    <source>
        <dbReference type="EMBL" id="CAF3938767.1"/>
    </source>
</evidence>
<dbReference type="Proteomes" id="UP000676336">
    <property type="component" value="Unassembled WGS sequence"/>
</dbReference>
<evidence type="ECO:0000256" key="5">
    <source>
        <dbReference type="ARBA" id="ARBA00023136"/>
    </source>
</evidence>
<dbReference type="Gene3D" id="1.20.1070.10">
    <property type="entry name" value="Rhodopsin 7-helix transmembrane proteins"/>
    <property type="match status" value="1"/>
</dbReference>
<dbReference type="GO" id="GO:0004930">
    <property type="term" value="F:G protein-coupled receptor activity"/>
    <property type="evidence" value="ECO:0007669"/>
    <property type="project" value="UniProtKB-KW"/>
</dbReference>
<feature type="transmembrane region" description="Helical" evidence="8">
    <location>
        <begin position="204"/>
        <end position="222"/>
    </location>
</feature>
<keyword evidence="3 8" id="KW-1133">Transmembrane helix</keyword>
<evidence type="ECO:0000313" key="15">
    <source>
        <dbReference type="EMBL" id="CAF3842540.1"/>
    </source>
</evidence>
<evidence type="ECO:0000313" key="17">
    <source>
        <dbReference type="EMBL" id="CAF3872114.1"/>
    </source>
</evidence>
<feature type="transmembrane region" description="Helical" evidence="8">
    <location>
        <begin position="58"/>
        <end position="79"/>
    </location>
</feature>
<dbReference type="EMBL" id="CAJOBG010002890">
    <property type="protein sequence ID" value="CAF4034235.1"/>
    <property type="molecule type" value="Genomic_DNA"/>
</dbReference>
<keyword evidence="6" id="KW-0675">Receptor</keyword>
<dbReference type="EMBL" id="CAJOBJ010001200">
    <property type="protein sequence ID" value="CAF3866922.1"/>
    <property type="molecule type" value="Genomic_DNA"/>
</dbReference>
<evidence type="ECO:0000313" key="16">
    <source>
        <dbReference type="EMBL" id="CAF3866922.1"/>
    </source>
</evidence>
<dbReference type="PANTHER" id="PTHR24243:SF230">
    <property type="entry name" value="G-PROTEIN COUPLED RECEPTORS FAMILY 1 PROFILE DOMAIN-CONTAINING PROTEIN"/>
    <property type="match status" value="1"/>
</dbReference>
<feature type="transmembrane region" description="Helical" evidence="8">
    <location>
        <begin position="290"/>
        <end position="310"/>
    </location>
</feature>
<dbReference type="EMBL" id="CAJOBF010001328">
    <property type="protein sequence ID" value="CAF3938767.1"/>
    <property type="molecule type" value="Genomic_DNA"/>
</dbReference>
<dbReference type="Proteomes" id="UP000681967">
    <property type="component" value="Unassembled WGS sequence"/>
</dbReference>
<dbReference type="PROSITE" id="PS50262">
    <property type="entry name" value="G_PROTEIN_RECEP_F1_2"/>
    <property type="match status" value="1"/>
</dbReference>
<sequence>MNISNKIEKNDNDVYRWYADTIVYHGFGPLIACLGFVGGTLSCLVFRRKALRKKSCSIYFLFLALADLLCMICWLVHFVLPTYNIHILTLSNFLCKIFVFAMYFAFDLANYMLTACSIDRAVSVLFPVKSRKFCRRQMAYTITLILVIVDTSINSHLLYGFGVTSVNSTLNERVPICHHGFDSKTYQKLFSAYDSYVDVIKTNVIPFIIMSICNLIIIVRVCRSNSSISLNKGRNNCRTTRSKRKYEKDRQLTLMLVSSSFAFLVLTLPTEINDIIRSNSNQKTVNLKTYLLSAILLSLAHLNYAVHFYIYTLTGEVFRQQLIKLWPINIVWPFIIRLLRCKKNNSSLAIETTNNRTRQFENNLNTELDLSLNI</sequence>
<accession>A0A816VTM9</accession>
<dbReference type="Proteomes" id="UP000663887">
    <property type="component" value="Unassembled WGS sequence"/>
</dbReference>
<dbReference type="EMBL" id="CAJNOW010018799">
    <property type="protein sequence ID" value="CAF1668075.1"/>
    <property type="molecule type" value="Genomic_DNA"/>
</dbReference>
<feature type="transmembrane region" description="Helical" evidence="8">
    <location>
        <begin position="85"/>
        <end position="106"/>
    </location>
</feature>
<dbReference type="PANTHER" id="PTHR24243">
    <property type="entry name" value="G-PROTEIN COUPLED RECEPTOR"/>
    <property type="match status" value="1"/>
</dbReference>
<evidence type="ECO:0000256" key="1">
    <source>
        <dbReference type="ARBA" id="ARBA00004141"/>
    </source>
</evidence>
<evidence type="ECO:0000256" key="7">
    <source>
        <dbReference type="ARBA" id="ARBA00023224"/>
    </source>
</evidence>
<name>A0A816VTM9_9BILA</name>
<keyword evidence="2 8" id="KW-0812">Transmembrane</keyword>
<dbReference type="SMART" id="SM01381">
    <property type="entry name" value="7TM_GPCR_Srsx"/>
    <property type="match status" value="1"/>
</dbReference>
<dbReference type="Proteomes" id="UP000663866">
    <property type="component" value="Unassembled WGS sequence"/>
</dbReference>
<dbReference type="EMBL" id="CAJNOV010008546">
    <property type="protein sequence ID" value="CAF1326544.1"/>
    <property type="molecule type" value="Genomic_DNA"/>
</dbReference>
<evidence type="ECO:0000313" key="12">
    <source>
        <dbReference type="EMBL" id="CAF2040952.1"/>
    </source>
</evidence>
<evidence type="ECO:0000313" key="20">
    <source>
        <dbReference type="Proteomes" id="UP000663866"/>
    </source>
</evidence>
<dbReference type="Pfam" id="PF00001">
    <property type="entry name" value="7tm_1"/>
    <property type="match status" value="1"/>
</dbReference>
<dbReference type="InterPro" id="IPR017452">
    <property type="entry name" value="GPCR_Rhodpsn_7TM"/>
</dbReference>
<dbReference type="EMBL" id="CAJNRF010002660">
    <property type="protein sequence ID" value="CAF2040952.1"/>
    <property type="molecule type" value="Genomic_DNA"/>
</dbReference>
<evidence type="ECO:0000313" key="10">
    <source>
        <dbReference type="EMBL" id="CAF1326544.1"/>
    </source>
</evidence>
<dbReference type="Proteomes" id="UP000663824">
    <property type="component" value="Unassembled WGS sequence"/>
</dbReference>
<comment type="caution">
    <text evidence="13">The sequence shown here is derived from an EMBL/GenBank/DDBJ whole genome shotgun (WGS) entry which is preliminary data.</text>
</comment>
<dbReference type="EMBL" id="CAJNRE010018623">
    <property type="protein sequence ID" value="CAF2171149.1"/>
    <property type="molecule type" value="Genomic_DNA"/>
</dbReference>
<feature type="transmembrane region" description="Helical" evidence="8">
    <location>
        <begin position="22"/>
        <end position="46"/>
    </location>
</feature>
<keyword evidence="5 8" id="KW-0472">Membrane</keyword>
<evidence type="ECO:0000313" key="11">
    <source>
        <dbReference type="EMBL" id="CAF1668075.1"/>
    </source>
</evidence>
<evidence type="ECO:0000256" key="8">
    <source>
        <dbReference type="SAM" id="Phobius"/>
    </source>
</evidence>
<evidence type="ECO:0000256" key="4">
    <source>
        <dbReference type="ARBA" id="ARBA00023040"/>
    </source>
</evidence>
<evidence type="ECO:0000313" key="19">
    <source>
        <dbReference type="EMBL" id="CAF4034235.1"/>
    </source>
</evidence>
<evidence type="ECO:0000256" key="2">
    <source>
        <dbReference type="ARBA" id="ARBA00022692"/>
    </source>
</evidence>
<protein>
    <recommendedName>
        <fullName evidence="9">G-protein coupled receptors family 1 profile domain-containing protein</fullName>
    </recommendedName>
</protein>
<dbReference type="EMBL" id="CAJOBH010001221">
    <property type="protein sequence ID" value="CAF3842540.1"/>
    <property type="molecule type" value="Genomic_DNA"/>
</dbReference>
<feature type="transmembrane region" description="Helical" evidence="8">
    <location>
        <begin position="252"/>
        <end position="270"/>
    </location>
</feature>
<keyword evidence="20" id="KW-1185">Reference proteome</keyword>
<organism evidence="13 21">
    <name type="scientific">Rotaria magnacalcarata</name>
    <dbReference type="NCBI Taxonomy" id="392030"/>
    <lineage>
        <taxon>Eukaryota</taxon>
        <taxon>Metazoa</taxon>
        <taxon>Spiralia</taxon>
        <taxon>Gnathifera</taxon>
        <taxon>Rotifera</taxon>
        <taxon>Eurotatoria</taxon>
        <taxon>Bdelloidea</taxon>
        <taxon>Philodinida</taxon>
        <taxon>Philodinidae</taxon>
        <taxon>Rotaria</taxon>
    </lineage>
</organism>
<dbReference type="Proteomes" id="UP000663842">
    <property type="component" value="Unassembled WGS sequence"/>
</dbReference>
<dbReference type="InterPro" id="IPR000276">
    <property type="entry name" value="GPCR_Rhodpsn"/>
</dbReference>
<dbReference type="PRINTS" id="PR00237">
    <property type="entry name" value="GPCRRHODOPSN"/>
</dbReference>
<proteinExistence type="predicted"/>
<dbReference type="EMBL" id="CAJNRG010010837">
    <property type="protein sequence ID" value="CAF2126742.1"/>
    <property type="molecule type" value="Genomic_DNA"/>
</dbReference>
<evidence type="ECO:0000313" key="13">
    <source>
        <dbReference type="EMBL" id="CAF2126742.1"/>
    </source>
</evidence>
<dbReference type="AlphaFoldDB" id="A0A816VTM9"/>
<evidence type="ECO:0000256" key="6">
    <source>
        <dbReference type="ARBA" id="ARBA00023170"/>
    </source>
</evidence>
<dbReference type="Proteomes" id="UP000663834">
    <property type="component" value="Unassembled WGS sequence"/>
</dbReference>